<dbReference type="InterPro" id="IPR020846">
    <property type="entry name" value="MFS_dom"/>
</dbReference>
<feature type="transmembrane region" description="Helical" evidence="3">
    <location>
        <begin position="554"/>
        <end position="574"/>
    </location>
</feature>
<organism evidence="5 6">
    <name type="scientific">Hortaea werneckii</name>
    <name type="common">Black yeast</name>
    <name type="synonym">Cladosporium werneckii</name>
    <dbReference type="NCBI Taxonomy" id="91943"/>
    <lineage>
        <taxon>Eukaryota</taxon>
        <taxon>Fungi</taxon>
        <taxon>Dikarya</taxon>
        <taxon>Ascomycota</taxon>
        <taxon>Pezizomycotina</taxon>
        <taxon>Dothideomycetes</taxon>
        <taxon>Dothideomycetidae</taxon>
        <taxon>Mycosphaerellales</taxon>
        <taxon>Teratosphaeriaceae</taxon>
        <taxon>Hortaea</taxon>
    </lineage>
</organism>
<evidence type="ECO:0000313" key="5">
    <source>
        <dbReference type="EMBL" id="RMY34390.1"/>
    </source>
</evidence>
<dbReference type="CDD" id="cd17352">
    <property type="entry name" value="MFS_MCT_SLC16"/>
    <property type="match status" value="1"/>
</dbReference>
<dbReference type="PROSITE" id="PS50850">
    <property type="entry name" value="MFS"/>
    <property type="match status" value="1"/>
</dbReference>
<dbReference type="EMBL" id="QWIM01000459">
    <property type="protein sequence ID" value="RMY34390.1"/>
    <property type="molecule type" value="Genomic_DNA"/>
</dbReference>
<feature type="region of interest" description="Disordered" evidence="2">
    <location>
        <begin position="333"/>
        <end position="385"/>
    </location>
</feature>
<dbReference type="AlphaFoldDB" id="A0A3M7B4E6"/>
<evidence type="ECO:0000256" key="3">
    <source>
        <dbReference type="SAM" id="Phobius"/>
    </source>
</evidence>
<dbReference type="GO" id="GO:0022857">
    <property type="term" value="F:transmembrane transporter activity"/>
    <property type="evidence" value="ECO:0007669"/>
    <property type="project" value="InterPro"/>
</dbReference>
<dbReference type="InterPro" id="IPR013785">
    <property type="entry name" value="Aldolase_TIM"/>
</dbReference>
<comment type="caution">
    <text evidence="5">The sequence shown here is derived from an EMBL/GenBank/DDBJ whole genome shotgun (WGS) entry which is preliminary data.</text>
</comment>
<keyword evidence="3" id="KW-1133">Transmembrane helix</keyword>
<feature type="compositionally biased region" description="Low complexity" evidence="2">
    <location>
        <begin position="342"/>
        <end position="355"/>
    </location>
</feature>
<proteinExistence type="predicted"/>
<feature type="transmembrane region" description="Helical" evidence="3">
    <location>
        <begin position="465"/>
        <end position="481"/>
    </location>
</feature>
<evidence type="ECO:0000256" key="1">
    <source>
        <dbReference type="ARBA" id="ARBA00004141"/>
    </source>
</evidence>
<dbReference type="SUPFAM" id="SSF103473">
    <property type="entry name" value="MFS general substrate transporter"/>
    <property type="match status" value="1"/>
</dbReference>
<feature type="transmembrane region" description="Helical" evidence="3">
    <location>
        <begin position="522"/>
        <end position="542"/>
    </location>
</feature>
<dbReference type="Gene3D" id="3.20.20.70">
    <property type="entry name" value="Aldolase class I"/>
    <property type="match status" value="1"/>
</dbReference>
<keyword evidence="3" id="KW-0472">Membrane</keyword>
<feature type="transmembrane region" description="Helical" evidence="3">
    <location>
        <begin position="735"/>
        <end position="758"/>
    </location>
</feature>
<feature type="transmembrane region" description="Helical" evidence="3">
    <location>
        <begin position="597"/>
        <end position="620"/>
    </location>
</feature>
<keyword evidence="3" id="KW-0812">Transmembrane</keyword>
<feature type="transmembrane region" description="Helical" evidence="3">
    <location>
        <begin position="438"/>
        <end position="458"/>
    </location>
</feature>
<feature type="transmembrane region" description="Helical" evidence="3">
    <location>
        <begin position="395"/>
        <end position="418"/>
    </location>
</feature>
<dbReference type="Pfam" id="PF07690">
    <property type="entry name" value="MFS_1"/>
    <property type="match status" value="1"/>
</dbReference>
<accession>A0A3M7B4E6</accession>
<name>A0A3M7B4E6_HORWE</name>
<feature type="transmembrane region" description="Helical" evidence="3">
    <location>
        <begin position="764"/>
        <end position="789"/>
    </location>
</feature>
<dbReference type="VEuPathDB" id="FungiDB:BTJ68_10750"/>
<reference evidence="5 6" key="1">
    <citation type="journal article" date="2018" name="BMC Genomics">
        <title>Genomic evidence for intraspecific hybridization in a clonal and extremely halotolerant yeast.</title>
        <authorList>
            <person name="Gostincar C."/>
            <person name="Stajich J.E."/>
            <person name="Zupancic J."/>
            <person name="Zalar P."/>
            <person name="Gunde-Cimerman N."/>
        </authorList>
    </citation>
    <scope>NUCLEOTIDE SEQUENCE [LARGE SCALE GENOMIC DNA]</scope>
    <source>
        <strain evidence="5 6">EXF-6651</strain>
    </source>
</reference>
<dbReference type="Pfam" id="PF00701">
    <property type="entry name" value="DHDPS"/>
    <property type="match status" value="1"/>
</dbReference>
<dbReference type="InterPro" id="IPR011701">
    <property type="entry name" value="MFS"/>
</dbReference>
<evidence type="ECO:0000256" key="2">
    <source>
        <dbReference type="SAM" id="MobiDB-lite"/>
    </source>
</evidence>
<comment type="subcellular location">
    <subcellularLocation>
        <location evidence="1">Membrane</location>
        <topology evidence="1">Multi-pass membrane protein</topology>
    </subcellularLocation>
</comment>
<dbReference type="Proteomes" id="UP000276864">
    <property type="component" value="Unassembled WGS sequence"/>
</dbReference>
<sequence>MSQRSSFNAPEPGCYVPAVTFFKPETDELDLVSQAKYFAYLANTGLKGLVVLGINAETFLLTREERKALLVTARAAVPKGFPIIAGVGGHSTRQVLEYIQDAKDAGSDYVLLLPCAYFGKATTPAVVKAFFDQVAQASALPIVLYNFPAVCNGLDLDSDLIGEIARQSPKIVGVKLTCGSVAKIVRLAAMFKPDRFAVFGGQADFLLGGLAVGSAGCIAAFANPAPKSVAKVFELQKNGKQQEALALQRILSLAESSTKPGIAAVKYAAAVVTAPRAGIPDASKLLEPRRPYDAPTAAVKLRIERDLKDVARLEDGGPMSGGLNQARLIDRSLHPTTSPQTSGAAQPPCASSPPADWSPQAERRAQDEEDPESGPHSPNYGEKDQVTYPEGGLEAWLVVLGSFLGMTASFGYMNTIGIYEAYLNTNQLSSYEQSTTGWVFSLYIFLSFFCGVQIGPIFDAKGPRLLVLSGSVLLLLSIFLMGVCTEYWHFIIVFGILGGVGTSLIFTPAVSSLGHFFFVNRANATGIAAAGGSVGGIIFPLMLQSLFPKVGWAWATRIQGFIFLGLLIGANLLIKSRLPPKPGGSVLPDFKIFRQPAFLLATIGTYFLEWGLFVPITYLVSYALQTGAMTEAFSFQLIAIFNAGSSLGRWAPGYLADKFGRYNTMIATTIGCMTSSLGLWLPAAVLTVQGDPSDSTIKGLTITYAVIMGFSSGSNISLTPVCVGMLCDTEEYGRYYATCYTIVSFGTLTGVPIAGAIISACGGAYWGVATWTGLCYVCALAAFCAVRVINAGWKLNVLY</sequence>
<feature type="domain" description="Major facilitator superfamily (MFS) profile" evidence="4">
    <location>
        <begin position="394"/>
        <end position="799"/>
    </location>
</feature>
<dbReference type="PANTHER" id="PTHR12128:SF47">
    <property type="entry name" value="DIHYDRODIPICOLINATE SYNTHASE-RELATED"/>
    <property type="match status" value="1"/>
</dbReference>
<dbReference type="CDD" id="cd00408">
    <property type="entry name" value="DHDPS-like"/>
    <property type="match status" value="1"/>
</dbReference>
<dbReference type="PANTHER" id="PTHR12128">
    <property type="entry name" value="DIHYDRODIPICOLINATE SYNTHASE"/>
    <property type="match status" value="1"/>
</dbReference>
<dbReference type="Gene3D" id="1.20.1250.20">
    <property type="entry name" value="MFS general substrate transporter like domains"/>
    <property type="match status" value="1"/>
</dbReference>
<feature type="transmembrane region" description="Helical" evidence="3">
    <location>
        <begin position="662"/>
        <end position="681"/>
    </location>
</feature>
<feature type="transmembrane region" description="Helical" evidence="3">
    <location>
        <begin position="487"/>
        <end position="510"/>
    </location>
</feature>
<gene>
    <name evidence="5" type="ORF">D0866_05281</name>
</gene>
<dbReference type="InterPro" id="IPR036259">
    <property type="entry name" value="MFS_trans_sf"/>
</dbReference>
<dbReference type="InterPro" id="IPR002220">
    <property type="entry name" value="DapA-like"/>
</dbReference>
<protein>
    <recommendedName>
        <fullName evidence="4">Major facilitator superfamily (MFS) profile domain-containing protein</fullName>
    </recommendedName>
</protein>
<evidence type="ECO:0000313" key="6">
    <source>
        <dbReference type="Proteomes" id="UP000276864"/>
    </source>
</evidence>
<dbReference type="GO" id="GO:0016020">
    <property type="term" value="C:membrane"/>
    <property type="evidence" value="ECO:0007669"/>
    <property type="project" value="UniProtKB-SubCell"/>
</dbReference>
<dbReference type="GO" id="GO:0008840">
    <property type="term" value="F:4-hydroxy-tetrahydrodipicolinate synthase activity"/>
    <property type="evidence" value="ECO:0007669"/>
    <property type="project" value="TreeGrafter"/>
</dbReference>
<dbReference type="SMART" id="SM01130">
    <property type="entry name" value="DHDPS"/>
    <property type="match status" value="1"/>
</dbReference>
<dbReference type="SUPFAM" id="SSF51569">
    <property type="entry name" value="Aldolase"/>
    <property type="match status" value="1"/>
</dbReference>
<feature type="transmembrane region" description="Helical" evidence="3">
    <location>
        <begin position="701"/>
        <end position="723"/>
    </location>
</feature>
<evidence type="ECO:0000259" key="4">
    <source>
        <dbReference type="PROSITE" id="PS50850"/>
    </source>
</evidence>
<dbReference type="PRINTS" id="PR00146">
    <property type="entry name" value="DHPICSNTHASE"/>
</dbReference>